<dbReference type="RefSeq" id="WP_234653466.1">
    <property type="nucleotide sequence ID" value="NZ_CP094997.1"/>
</dbReference>
<dbReference type="AlphaFoldDB" id="A0A9X1PG67"/>
<sequence length="44" mass="4986">MKNNAMDFGQYISDFKAVNEKAEPIEVKKLDVNTWKVADLKNAA</sequence>
<dbReference type="InterPro" id="IPR040756">
    <property type="entry name" value="Peptidase_M61_N"/>
</dbReference>
<evidence type="ECO:0000259" key="1">
    <source>
        <dbReference type="Pfam" id="PF17899"/>
    </source>
</evidence>
<feature type="domain" description="Peptidase M61 N-terminal" evidence="1">
    <location>
        <begin position="6"/>
        <end position="40"/>
    </location>
</feature>
<dbReference type="Gene3D" id="2.60.40.3650">
    <property type="match status" value="1"/>
</dbReference>
<evidence type="ECO:0000313" key="3">
    <source>
        <dbReference type="Proteomes" id="UP001139000"/>
    </source>
</evidence>
<name>A0A9X1PG67_9BACT</name>
<gene>
    <name evidence="2" type="ORF">LXM26_03800</name>
</gene>
<dbReference type="EMBL" id="JAJTTC010000001">
    <property type="protein sequence ID" value="MCF0060602.1"/>
    <property type="molecule type" value="Genomic_DNA"/>
</dbReference>
<dbReference type="Proteomes" id="UP001139000">
    <property type="component" value="Unassembled WGS sequence"/>
</dbReference>
<comment type="caution">
    <text evidence="2">The sequence shown here is derived from an EMBL/GenBank/DDBJ whole genome shotgun (WGS) entry which is preliminary data.</text>
</comment>
<proteinExistence type="predicted"/>
<organism evidence="2 3">
    <name type="scientific">Dyadobacter chenwenxiniae</name>
    <dbReference type="NCBI Taxonomy" id="2906456"/>
    <lineage>
        <taxon>Bacteria</taxon>
        <taxon>Pseudomonadati</taxon>
        <taxon>Bacteroidota</taxon>
        <taxon>Cytophagia</taxon>
        <taxon>Cytophagales</taxon>
        <taxon>Spirosomataceae</taxon>
        <taxon>Dyadobacter</taxon>
    </lineage>
</organism>
<protein>
    <recommendedName>
        <fullName evidence="1">Peptidase M61 N-terminal domain-containing protein</fullName>
    </recommendedName>
</protein>
<accession>A0A9X1PG67</accession>
<keyword evidence="3" id="KW-1185">Reference proteome</keyword>
<dbReference type="Pfam" id="PF17899">
    <property type="entry name" value="Peptidase_M61_N"/>
    <property type="match status" value="1"/>
</dbReference>
<evidence type="ECO:0000313" key="2">
    <source>
        <dbReference type="EMBL" id="MCF0060602.1"/>
    </source>
</evidence>
<reference evidence="2" key="1">
    <citation type="submission" date="2021-12" db="EMBL/GenBank/DDBJ databases">
        <title>Novel species in genus Dyadobacter.</title>
        <authorList>
            <person name="Ma C."/>
        </authorList>
    </citation>
    <scope>NUCLEOTIDE SEQUENCE</scope>
    <source>
        <strain evidence="2">LJ419</strain>
    </source>
</reference>